<gene>
    <name evidence="2" type="ORF">V6X64_01570</name>
</gene>
<organism evidence="2 3">
    <name type="scientific">Spiribacter onubensis</name>
    <dbReference type="NCBI Taxonomy" id="3122420"/>
    <lineage>
        <taxon>Bacteria</taxon>
        <taxon>Pseudomonadati</taxon>
        <taxon>Pseudomonadota</taxon>
        <taxon>Gammaproteobacteria</taxon>
        <taxon>Chromatiales</taxon>
        <taxon>Ectothiorhodospiraceae</taxon>
        <taxon>Spiribacter</taxon>
    </lineage>
</organism>
<evidence type="ECO:0000313" key="2">
    <source>
        <dbReference type="EMBL" id="MEX0385684.1"/>
    </source>
</evidence>
<evidence type="ECO:0000259" key="1">
    <source>
        <dbReference type="Pfam" id="PF13649"/>
    </source>
</evidence>
<dbReference type="SUPFAM" id="SSF53335">
    <property type="entry name" value="S-adenosyl-L-methionine-dependent methyltransferases"/>
    <property type="match status" value="1"/>
</dbReference>
<name>A0ABV3S9G3_9GAMM</name>
<sequence>MPEQFAADWLALREPADHAARPDQLAQRLAEELPTSRTLHIADLGAGAGSNLRYLAPRLPSPQQWWLIDHDDELLTRARATEPTTAWPGPMRLTITPHKADLTDFPACLPAAVDLVTASALLDLVSDDWIQRLADYCTAQGLPALLALSFDGRMALWPALPDDALIKAAVLDHQRGEKDMGRALGPDAAAMADAAFSRRGATVIRRRSDWRLTPAQAPLQRLLLQGWYEAAMARRPAESERLNAWLAARLTDVGRSHIHVGHQDILALPCRG</sequence>
<dbReference type="Proteomes" id="UP001556653">
    <property type="component" value="Unassembled WGS sequence"/>
</dbReference>
<feature type="domain" description="Methyltransferase" evidence="1">
    <location>
        <begin position="41"/>
        <end position="134"/>
    </location>
</feature>
<dbReference type="GO" id="GO:0032259">
    <property type="term" value="P:methylation"/>
    <property type="evidence" value="ECO:0007669"/>
    <property type="project" value="UniProtKB-KW"/>
</dbReference>
<dbReference type="GO" id="GO:0008168">
    <property type="term" value="F:methyltransferase activity"/>
    <property type="evidence" value="ECO:0007669"/>
    <property type="project" value="UniProtKB-KW"/>
</dbReference>
<keyword evidence="3" id="KW-1185">Reference proteome</keyword>
<protein>
    <submittedName>
        <fullName evidence="2">Class I SAM-dependent methyltransferase</fullName>
        <ecNumber evidence="2">2.1.-.-</ecNumber>
    </submittedName>
</protein>
<evidence type="ECO:0000313" key="3">
    <source>
        <dbReference type="Proteomes" id="UP001556653"/>
    </source>
</evidence>
<dbReference type="InterPro" id="IPR029063">
    <property type="entry name" value="SAM-dependent_MTases_sf"/>
</dbReference>
<dbReference type="Pfam" id="PF13649">
    <property type="entry name" value="Methyltransf_25"/>
    <property type="match status" value="1"/>
</dbReference>
<reference evidence="2 3" key="1">
    <citation type="submission" date="2024-02" db="EMBL/GenBank/DDBJ databases">
        <title>New especies of Spiribacter isolated from saline water.</title>
        <authorList>
            <person name="Leon M.J."/>
            <person name="De La Haba R."/>
            <person name="Sanchez-Porro C."/>
            <person name="Ventosa A."/>
        </authorList>
    </citation>
    <scope>NUCLEOTIDE SEQUENCE [LARGE SCALE GENOMIC DNA]</scope>
    <source>
        <strain evidence="3">ag22IC4-227</strain>
    </source>
</reference>
<accession>A0ABV3S9G3</accession>
<comment type="caution">
    <text evidence="2">The sequence shown here is derived from an EMBL/GenBank/DDBJ whole genome shotgun (WGS) entry which is preliminary data.</text>
</comment>
<dbReference type="Gene3D" id="3.40.50.150">
    <property type="entry name" value="Vaccinia Virus protein VP39"/>
    <property type="match status" value="1"/>
</dbReference>
<dbReference type="RefSeq" id="WP_367966165.1">
    <property type="nucleotide sequence ID" value="NZ_JBAKFJ010000001.1"/>
</dbReference>
<dbReference type="EMBL" id="JBAKFJ010000001">
    <property type="protein sequence ID" value="MEX0385684.1"/>
    <property type="molecule type" value="Genomic_DNA"/>
</dbReference>
<keyword evidence="2" id="KW-0808">Transferase</keyword>
<keyword evidence="2" id="KW-0489">Methyltransferase</keyword>
<dbReference type="EC" id="2.1.-.-" evidence="2"/>
<proteinExistence type="predicted"/>
<dbReference type="InterPro" id="IPR041698">
    <property type="entry name" value="Methyltransf_25"/>
</dbReference>